<keyword evidence="9" id="KW-1185">Reference proteome</keyword>
<dbReference type="RefSeq" id="XP_021877684.1">
    <property type="nucleotide sequence ID" value="XM_022028087.1"/>
</dbReference>
<proteinExistence type="inferred from homology"/>
<comment type="similarity">
    <text evidence="1">Belongs to the ataxin-10 family.</text>
</comment>
<keyword evidence="2" id="KW-0132">Cell division</keyword>
<evidence type="ECO:0000259" key="7">
    <source>
        <dbReference type="Pfam" id="PF09759"/>
    </source>
</evidence>
<keyword evidence="3" id="KW-0131">Cell cycle</keyword>
<evidence type="ECO:0000256" key="3">
    <source>
        <dbReference type="ARBA" id="ARBA00023306"/>
    </source>
</evidence>
<dbReference type="Pfam" id="PF09759">
    <property type="entry name" value="Atx10homo_assoc"/>
    <property type="match status" value="1"/>
</dbReference>
<name>A0A1Y2GC46_9FUNG</name>
<evidence type="ECO:0000256" key="2">
    <source>
        <dbReference type="ARBA" id="ARBA00022618"/>
    </source>
</evidence>
<dbReference type="GO" id="GO:0051301">
    <property type="term" value="P:cell division"/>
    <property type="evidence" value="ECO:0007669"/>
    <property type="project" value="UniProtKB-KW"/>
</dbReference>
<evidence type="ECO:0000313" key="9">
    <source>
        <dbReference type="Proteomes" id="UP000193648"/>
    </source>
</evidence>
<dbReference type="InParanoid" id="A0A1Y2GC46"/>
<dbReference type="Proteomes" id="UP000193648">
    <property type="component" value="Unassembled WGS sequence"/>
</dbReference>
<dbReference type="PANTHER" id="PTHR13255">
    <property type="entry name" value="ATAXIN-10"/>
    <property type="match status" value="1"/>
</dbReference>
<dbReference type="InterPro" id="IPR051374">
    <property type="entry name" value="Ataxin-10/CTR86_families"/>
</dbReference>
<dbReference type="Gene3D" id="1.25.10.10">
    <property type="entry name" value="Leucine-rich Repeat Variant"/>
    <property type="match status" value="1"/>
</dbReference>
<dbReference type="GO" id="GO:0005829">
    <property type="term" value="C:cytosol"/>
    <property type="evidence" value="ECO:0007669"/>
    <property type="project" value="TreeGrafter"/>
</dbReference>
<comment type="function">
    <text evidence="4">May play a role in the regulation of cytokinesis.</text>
</comment>
<dbReference type="AlphaFoldDB" id="A0A1Y2GC46"/>
<dbReference type="SUPFAM" id="SSF48371">
    <property type="entry name" value="ARM repeat"/>
    <property type="match status" value="1"/>
</dbReference>
<evidence type="ECO:0000256" key="1">
    <source>
        <dbReference type="ARBA" id="ARBA00008384"/>
    </source>
</evidence>
<evidence type="ECO:0000313" key="8">
    <source>
        <dbReference type="EMBL" id="ORZ06763.1"/>
    </source>
</evidence>
<organism evidence="8 9">
    <name type="scientific">Lobosporangium transversale</name>
    <dbReference type="NCBI Taxonomy" id="64571"/>
    <lineage>
        <taxon>Eukaryota</taxon>
        <taxon>Fungi</taxon>
        <taxon>Fungi incertae sedis</taxon>
        <taxon>Mucoromycota</taxon>
        <taxon>Mortierellomycotina</taxon>
        <taxon>Mortierellomycetes</taxon>
        <taxon>Mortierellales</taxon>
        <taxon>Mortierellaceae</taxon>
        <taxon>Lobosporangium</taxon>
    </lineage>
</organism>
<reference evidence="8 9" key="1">
    <citation type="submission" date="2016-07" db="EMBL/GenBank/DDBJ databases">
        <title>Pervasive Adenine N6-methylation of Active Genes in Fungi.</title>
        <authorList>
            <consortium name="DOE Joint Genome Institute"/>
            <person name="Mondo S.J."/>
            <person name="Dannebaum R.O."/>
            <person name="Kuo R.C."/>
            <person name="Labutti K."/>
            <person name="Haridas S."/>
            <person name="Kuo A."/>
            <person name="Salamov A."/>
            <person name="Ahrendt S.R."/>
            <person name="Lipzen A."/>
            <person name="Sullivan W."/>
            <person name="Andreopoulos W.B."/>
            <person name="Clum A."/>
            <person name="Lindquist E."/>
            <person name="Daum C."/>
            <person name="Ramamoorthy G.K."/>
            <person name="Gryganskyi A."/>
            <person name="Culley D."/>
            <person name="Magnuson J.K."/>
            <person name="James T.Y."/>
            <person name="O'Malley M.A."/>
            <person name="Stajich J.E."/>
            <person name="Spatafora J.W."/>
            <person name="Visel A."/>
            <person name="Grigoriev I.V."/>
        </authorList>
    </citation>
    <scope>NUCLEOTIDE SEQUENCE [LARGE SCALE GENOMIC DNA]</scope>
    <source>
        <strain evidence="8 9">NRRL 3116</strain>
    </source>
</reference>
<accession>A0A1Y2GC46</accession>
<comment type="caution">
    <text evidence="8">The sequence shown here is derived from an EMBL/GenBank/DDBJ whole genome shotgun (WGS) entry which is preliminary data.</text>
</comment>
<dbReference type="InterPro" id="IPR011989">
    <property type="entry name" value="ARM-like"/>
</dbReference>
<protein>
    <recommendedName>
        <fullName evidence="5">Ataxin-10 homolog</fullName>
    </recommendedName>
    <alternativeName>
        <fullName evidence="6">Copper transport protein 86</fullName>
    </alternativeName>
</protein>
<dbReference type="PANTHER" id="PTHR13255:SF0">
    <property type="entry name" value="ATAXIN-10"/>
    <property type="match status" value="1"/>
</dbReference>
<feature type="domain" description="Ataxin-10" evidence="7">
    <location>
        <begin position="540"/>
        <end position="632"/>
    </location>
</feature>
<dbReference type="InterPro" id="IPR019156">
    <property type="entry name" value="Ataxin-10_domain"/>
</dbReference>
<evidence type="ECO:0000256" key="6">
    <source>
        <dbReference type="ARBA" id="ARBA00044805"/>
    </source>
</evidence>
<dbReference type="GeneID" id="33569930"/>
<dbReference type="OrthoDB" id="379794at2759"/>
<gene>
    <name evidence="8" type="ORF">BCR41DRAFT_389102</name>
</gene>
<evidence type="ECO:0000256" key="5">
    <source>
        <dbReference type="ARBA" id="ARBA00044801"/>
    </source>
</evidence>
<sequence>MEQEKRAMSTDQLVSALQHLAAIGSIDTSRNQDLDLVAKRLQADSAFRLELGQDENVWKNLAMVLKGVVKNGLDPEHVGQLTCLLRIIRNCVANVSDNQNHARTASLPQLIQEVVSQAAHTHYGNAAFIIMLRAGVQTLSNLLTGNEQSKNLIWKHLLVKAPSTSCDQNLLSTLVAIEDESIVLSTVMLCYNCIFNSQERSTLLFSTVAGKKLLVQLINESHAIVSKDDRKSFEMIYTFFNHLVDQEYLPELFESLKTQGRENEEEYSIRYHGKDFNGLKDPGELASKFRGLEIEEVEGDGITTRSQKSDHRKEGKKESFLSAEQVILLKFIDSRIYSHHQQQHQRLQELKQQHKRATNILSETEPPVSLKTLVFLLNLFTKVATLTIEVFETLDQPGVGQHEVEELANLSSGLMLLLGCFTYLSLFDDGVVMYSVQDVLKEDMENKEREEQVGEPIPVPEWFKVQHMTMVNHGLVESSIELLRQADKSLVRVTKPISAMSQSDEPTLESTTQSMDANTTSTLLTNTSTKQGQQSFFAGLKRDIVRLVGNLAYRSRHVQDLIRGCNGLVVMLSQCNIDDVNPYLREYAILAMKNILSGNLENQALIEELKPIEAVDHPALQEARLSTRLDTVTGRPVLSQKRP</sequence>
<dbReference type="EMBL" id="MCFF01000044">
    <property type="protein sequence ID" value="ORZ06763.1"/>
    <property type="molecule type" value="Genomic_DNA"/>
</dbReference>
<evidence type="ECO:0000256" key="4">
    <source>
        <dbReference type="ARBA" id="ARBA00044746"/>
    </source>
</evidence>
<dbReference type="InterPro" id="IPR016024">
    <property type="entry name" value="ARM-type_fold"/>
</dbReference>